<reference evidence="2 3" key="1">
    <citation type="submission" date="2019-12" db="EMBL/GenBank/DDBJ databases">
        <authorList>
            <person name="Alioto T."/>
            <person name="Alioto T."/>
            <person name="Gomez Garrido J."/>
        </authorList>
    </citation>
    <scope>NUCLEOTIDE SEQUENCE [LARGE SCALE GENOMIC DNA]</scope>
</reference>
<gene>
    <name evidence="2" type="ORF">OLEA9_A052095</name>
</gene>
<proteinExistence type="predicted"/>
<feature type="region of interest" description="Disordered" evidence="1">
    <location>
        <begin position="27"/>
        <end position="83"/>
    </location>
</feature>
<evidence type="ECO:0000313" key="2">
    <source>
        <dbReference type="EMBL" id="CAA2976654.1"/>
    </source>
</evidence>
<sequence length="140" mass="15336">MTELGAAGPSYLDLSVFRVAVTHLVPRSDSSNTGSIPSSAGRRGDAPERQVLVSQPARRLAPGRLASQGGRHQATESREERPEPIKSKCVFIFCPQRLSFPILERDKKEGAMMTGTAEIFVAEMWDCVQKRRASPLERAG</sequence>
<evidence type="ECO:0000256" key="1">
    <source>
        <dbReference type="SAM" id="MobiDB-lite"/>
    </source>
</evidence>
<dbReference type="Proteomes" id="UP000594638">
    <property type="component" value="Unassembled WGS sequence"/>
</dbReference>
<keyword evidence="3" id="KW-1185">Reference proteome</keyword>
<dbReference type="EMBL" id="CACTIH010002499">
    <property type="protein sequence ID" value="CAA2976654.1"/>
    <property type="molecule type" value="Genomic_DNA"/>
</dbReference>
<feature type="compositionally biased region" description="Basic and acidic residues" evidence="1">
    <location>
        <begin position="73"/>
        <end position="83"/>
    </location>
</feature>
<protein>
    <submittedName>
        <fullName evidence="2">Uncharacterized protein</fullName>
    </submittedName>
</protein>
<evidence type="ECO:0000313" key="3">
    <source>
        <dbReference type="Proteomes" id="UP000594638"/>
    </source>
</evidence>
<accession>A0A8S0REC6</accession>
<comment type="caution">
    <text evidence="2">The sequence shown here is derived from an EMBL/GenBank/DDBJ whole genome shotgun (WGS) entry which is preliminary data.</text>
</comment>
<feature type="compositionally biased region" description="Polar residues" evidence="1">
    <location>
        <begin position="28"/>
        <end position="38"/>
    </location>
</feature>
<organism evidence="2 3">
    <name type="scientific">Olea europaea subsp. europaea</name>
    <dbReference type="NCBI Taxonomy" id="158383"/>
    <lineage>
        <taxon>Eukaryota</taxon>
        <taxon>Viridiplantae</taxon>
        <taxon>Streptophyta</taxon>
        <taxon>Embryophyta</taxon>
        <taxon>Tracheophyta</taxon>
        <taxon>Spermatophyta</taxon>
        <taxon>Magnoliopsida</taxon>
        <taxon>eudicotyledons</taxon>
        <taxon>Gunneridae</taxon>
        <taxon>Pentapetalae</taxon>
        <taxon>asterids</taxon>
        <taxon>lamiids</taxon>
        <taxon>Lamiales</taxon>
        <taxon>Oleaceae</taxon>
        <taxon>Oleeae</taxon>
        <taxon>Olea</taxon>
    </lineage>
</organism>
<dbReference type="Gramene" id="OE9A052095T1">
    <property type="protein sequence ID" value="OE9A052095C1"/>
    <property type="gene ID" value="OE9A052095"/>
</dbReference>
<name>A0A8S0REC6_OLEEU</name>
<dbReference type="AlphaFoldDB" id="A0A8S0REC6"/>